<keyword evidence="3" id="KW-0540">Nuclease</keyword>
<dbReference type="GO" id="GO:0000049">
    <property type="term" value="F:tRNA binding"/>
    <property type="evidence" value="ECO:0007669"/>
    <property type="project" value="InterPro"/>
</dbReference>
<dbReference type="InterPro" id="IPR000100">
    <property type="entry name" value="RNase_P"/>
</dbReference>
<dbReference type="Gene3D" id="3.30.230.10">
    <property type="match status" value="1"/>
</dbReference>
<evidence type="ECO:0000256" key="8">
    <source>
        <dbReference type="SAM" id="MobiDB-lite"/>
    </source>
</evidence>
<keyword evidence="4" id="KW-0255">Endonuclease</keyword>
<dbReference type="SUPFAM" id="SSF54211">
    <property type="entry name" value="Ribosomal protein S5 domain 2-like"/>
    <property type="match status" value="1"/>
</dbReference>
<dbReference type="GO" id="GO:0030677">
    <property type="term" value="C:ribonuclease P complex"/>
    <property type="evidence" value="ECO:0007669"/>
    <property type="project" value="TreeGrafter"/>
</dbReference>
<dbReference type="EC" id="3.1.26.5" evidence="7"/>
<evidence type="ECO:0000313" key="9">
    <source>
        <dbReference type="EMBL" id="ALJ30084.1"/>
    </source>
</evidence>
<evidence type="ECO:0000256" key="5">
    <source>
        <dbReference type="ARBA" id="ARBA00022801"/>
    </source>
</evidence>
<keyword evidence="2" id="KW-0819">tRNA processing</keyword>
<dbReference type="KEGG" id="sacz:AOT14_37550"/>
<protein>
    <recommendedName>
        <fullName evidence="7">Ribonuclease P protein component</fullName>
        <ecNumber evidence="7">3.1.26.5</ecNumber>
    </recommendedName>
</protein>
<feature type="region of interest" description="Disordered" evidence="8">
    <location>
        <begin position="86"/>
        <end position="117"/>
    </location>
</feature>
<evidence type="ECO:0000256" key="2">
    <source>
        <dbReference type="ARBA" id="ARBA00022694"/>
    </source>
</evidence>
<dbReference type="PANTHER" id="PTHR33992">
    <property type="entry name" value="RIBONUCLEASE P PROTEIN COMPONENT"/>
    <property type="match status" value="1"/>
</dbReference>
<dbReference type="Proteomes" id="UP000061010">
    <property type="component" value="Chromosome"/>
</dbReference>
<gene>
    <name evidence="9" type="ORF">AOT14_37550</name>
</gene>
<evidence type="ECO:0000313" key="10">
    <source>
        <dbReference type="Proteomes" id="UP000061010"/>
    </source>
</evidence>
<dbReference type="NCBIfam" id="TIGR00188">
    <property type="entry name" value="rnpA"/>
    <property type="match status" value="1"/>
</dbReference>
<dbReference type="InterPro" id="IPR020568">
    <property type="entry name" value="Ribosomal_Su5_D2-typ_SF"/>
</dbReference>
<keyword evidence="5" id="KW-0378">Hydrolase</keyword>
<dbReference type="GO" id="GO:0004526">
    <property type="term" value="F:ribonuclease P activity"/>
    <property type="evidence" value="ECO:0007669"/>
    <property type="project" value="UniProtKB-UniRule"/>
</dbReference>
<accession>A0A0S1B510</accession>
<dbReference type="InterPro" id="IPR020539">
    <property type="entry name" value="RNase_P_CS"/>
</dbReference>
<evidence type="ECO:0000256" key="3">
    <source>
        <dbReference type="ARBA" id="ARBA00022722"/>
    </source>
</evidence>
<evidence type="ECO:0000256" key="7">
    <source>
        <dbReference type="NCBIfam" id="TIGR00188"/>
    </source>
</evidence>
<keyword evidence="6" id="KW-0694">RNA-binding</keyword>
<evidence type="ECO:0000256" key="1">
    <source>
        <dbReference type="ARBA" id="ARBA00002663"/>
    </source>
</evidence>
<keyword evidence="10" id="KW-1185">Reference proteome</keyword>
<dbReference type="GO" id="GO:0042781">
    <property type="term" value="F:3'-tRNA processing endoribonuclease activity"/>
    <property type="evidence" value="ECO:0007669"/>
    <property type="project" value="TreeGrafter"/>
</dbReference>
<sequence>MTLHWLKGDSPARLGLAVSRKVDTHAVGRNRIKRVLRDATRHLRAGMAGGDYVVVARSAARLASNRQIREAFERLLRRAGALPAVVADGTMPPREGNEPSSSLNAPGTLPGRAEPAC</sequence>
<name>A0A0S1B510_9GAMM</name>
<dbReference type="InterPro" id="IPR014721">
    <property type="entry name" value="Ribsml_uS5_D2-typ_fold_subgr"/>
</dbReference>
<dbReference type="PANTHER" id="PTHR33992:SF1">
    <property type="entry name" value="RIBONUCLEASE P PROTEIN COMPONENT"/>
    <property type="match status" value="1"/>
</dbReference>
<dbReference type="PATRIC" id="fig|128780.6.peg.3802"/>
<evidence type="ECO:0000256" key="6">
    <source>
        <dbReference type="ARBA" id="ARBA00022884"/>
    </source>
</evidence>
<dbReference type="AlphaFoldDB" id="A0A0S1B510"/>
<dbReference type="EMBL" id="CP012900">
    <property type="protein sequence ID" value="ALJ30084.1"/>
    <property type="molecule type" value="Genomic_DNA"/>
</dbReference>
<organism evidence="9 10">
    <name type="scientific">Stenotrophomonas acidaminiphila</name>
    <dbReference type="NCBI Taxonomy" id="128780"/>
    <lineage>
        <taxon>Bacteria</taxon>
        <taxon>Pseudomonadati</taxon>
        <taxon>Pseudomonadota</taxon>
        <taxon>Gammaproteobacteria</taxon>
        <taxon>Lysobacterales</taxon>
        <taxon>Lysobacteraceae</taxon>
        <taxon>Stenotrophomonas</taxon>
    </lineage>
</organism>
<proteinExistence type="predicted"/>
<comment type="function">
    <text evidence="1">RNaseP catalyzes the removal of the 5'-leader sequence from pre-tRNA to produce the mature 5'-terminus. It can also cleave other RNA substrates such as 4.5S RNA. The protein component plays an auxiliary but essential role in vivo by binding to the 5'-leader sequence and broadening the substrate specificity of the ribozyme.</text>
</comment>
<evidence type="ECO:0000256" key="4">
    <source>
        <dbReference type="ARBA" id="ARBA00022759"/>
    </source>
</evidence>
<reference evidence="9 10" key="1">
    <citation type="journal article" date="2015" name="Genome Announc.">
        <title>Complete Genome Sequencing of Stenotrophomonas acidaminiphila ZAC14D2_NAIMI4_2, a Multidrug-Resistant Strain Isolated from Sediments of a Polluted River in Mexico, Uncovers New Antibiotic Resistance Genes and a Novel Class-II Lasso Peptide Biosynthesis Gene Cluster.</title>
        <authorList>
            <person name="Vinuesa P."/>
            <person name="Ochoa-Sanchez L.E."/>
        </authorList>
    </citation>
    <scope>NUCLEOTIDE SEQUENCE [LARGE SCALE GENOMIC DNA]</scope>
    <source>
        <strain evidence="9 10">ZAC14D2_NAIMI4_2</strain>
    </source>
</reference>
<dbReference type="Pfam" id="PF00825">
    <property type="entry name" value="Ribonuclease_P"/>
    <property type="match status" value="1"/>
</dbReference>
<dbReference type="PROSITE" id="PS00648">
    <property type="entry name" value="RIBONUCLEASE_P"/>
    <property type="match status" value="1"/>
</dbReference>